<comment type="catalytic activity">
    <reaction evidence="1">
        <text>7,8-dihydroneopterin = 6-hydroxymethyl-7,8-dihydropterin + glycolaldehyde</text>
        <dbReference type="Rhea" id="RHEA:10540"/>
        <dbReference type="ChEBI" id="CHEBI:17001"/>
        <dbReference type="ChEBI" id="CHEBI:17071"/>
        <dbReference type="ChEBI" id="CHEBI:44841"/>
        <dbReference type="EC" id="4.1.2.25"/>
    </reaction>
</comment>
<evidence type="ECO:0000256" key="5">
    <source>
        <dbReference type="ARBA" id="ARBA00022909"/>
    </source>
</evidence>
<evidence type="ECO:0000256" key="7">
    <source>
        <dbReference type="ARBA" id="ARBA00032903"/>
    </source>
</evidence>
<evidence type="ECO:0000256" key="1">
    <source>
        <dbReference type="ARBA" id="ARBA00001353"/>
    </source>
</evidence>
<keyword evidence="6 9" id="KW-0456">Lyase</keyword>
<feature type="domain" description="Dihydroneopterin aldolase/epimerase" evidence="8">
    <location>
        <begin position="14"/>
        <end position="124"/>
    </location>
</feature>
<dbReference type="eggNOG" id="COG1539">
    <property type="taxonomic scope" value="Bacteria"/>
</dbReference>
<dbReference type="EMBL" id="CP001751">
    <property type="protein sequence ID" value="ADE40104.1"/>
    <property type="molecule type" value="Genomic_DNA"/>
</dbReference>
<reference evidence="9 10" key="1">
    <citation type="journal article" date="2010" name="J. Bacteriol.">
        <title>Complete genome sequence of "Candidatus Puniceispirillum marinum" IMCC1322, a representative of the SAR116 clade in the Alphaproteobacteria.</title>
        <authorList>
            <person name="Oh H.M."/>
            <person name="Kwon K.K."/>
            <person name="Kang I."/>
            <person name="Kang S.G."/>
            <person name="Lee J.H."/>
            <person name="Kim S.J."/>
            <person name="Cho J.C."/>
        </authorList>
    </citation>
    <scope>NUCLEOTIDE SEQUENCE [LARGE SCALE GENOMIC DNA]</scope>
    <source>
        <strain evidence="9 10">IMCC1322</strain>
    </source>
</reference>
<dbReference type="GO" id="GO:0046656">
    <property type="term" value="P:folic acid biosynthetic process"/>
    <property type="evidence" value="ECO:0007669"/>
    <property type="project" value="UniProtKB-KW"/>
</dbReference>
<dbReference type="AlphaFoldDB" id="D5BMR1"/>
<dbReference type="Gene3D" id="3.30.1130.10">
    <property type="match status" value="1"/>
</dbReference>
<evidence type="ECO:0000313" key="10">
    <source>
        <dbReference type="Proteomes" id="UP000007460"/>
    </source>
</evidence>
<dbReference type="SMART" id="SM00905">
    <property type="entry name" value="FolB"/>
    <property type="match status" value="1"/>
</dbReference>
<dbReference type="OrthoDB" id="7594733at2"/>
<evidence type="ECO:0000256" key="6">
    <source>
        <dbReference type="ARBA" id="ARBA00023239"/>
    </source>
</evidence>
<keyword evidence="5" id="KW-0289">Folate biosynthesis</keyword>
<dbReference type="KEGG" id="apb:SAR116_1861"/>
<evidence type="ECO:0000256" key="4">
    <source>
        <dbReference type="ARBA" id="ARBA00013043"/>
    </source>
</evidence>
<dbReference type="SUPFAM" id="SSF55620">
    <property type="entry name" value="Tetrahydrobiopterin biosynthesis enzymes-like"/>
    <property type="match status" value="1"/>
</dbReference>
<dbReference type="NCBIfam" id="TIGR00526">
    <property type="entry name" value="folB_dom"/>
    <property type="match status" value="1"/>
</dbReference>
<dbReference type="STRING" id="488538.SAR116_1861"/>
<organism evidence="9 10">
    <name type="scientific">Puniceispirillum marinum (strain IMCC1322)</name>
    <dbReference type="NCBI Taxonomy" id="488538"/>
    <lineage>
        <taxon>Bacteria</taxon>
        <taxon>Pseudomonadati</taxon>
        <taxon>Pseudomonadota</taxon>
        <taxon>Alphaproteobacteria</taxon>
        <taxon>Candidatus Puniceispirillales</taxon>
        <taxon>Candidatus Puniceispirillaceae</taxon>
        <taxon>Candidatus Puniceispirillum</taxon>
    </lineage>
</organism>
<evidence type="ECO:0000256" key="3">
    <source>
        <dbReference type="ARBA" id="ARBA00005708"/>
    </source>
</evidence>
<gene>
    <name evidence="9" type="ordered locus">SAR116_1861</name>
</gene>
<sequence length="126" mass="14229">MSTVNTLPITDRRFLLQGLDVMVRIGIYDAERLAPQRVIIDVELVLDADSAPQADDVNETLNYDLIRNTVMDIVSRQHFDLQETLARALFDDLALLPDVTGLRVRTAKPDAYDDCETIAYQLSSFD</sequence>
<dbReference type="GO" id="GO:0005737">
    <property type="term" value="C:cytoplasm"/>
    <property type="evidence" value="ECO:0007669"/>
    <property type="project" value="TreeGrafter"/>
</dbReference>
<dbReference type="InterPro" id="IPR006157">
    <property type="entry name" value="FolB_dom"/>
</dbReference>
<dbReference type="GO" id="GO:0004150">
    <property type="term" value="F:dihydroneopterin aldolase activity"/>
    <property type="evidence" value="ECO:0007669"/>
    <property type="project" value="UniProtKB-EC"/>
</dbReference>
<evidence type="ECO:0000256" key="2">
    <source>
        <dbReference type="ARBA" id="ARBA00005013"/>
    </source>
</evidence>
<dbReference type="EC" id="4.1.2.25" evidence="4"/>
<name>D5BMR1_PUNMI</name>
<dbReference type="Pfam" id="PF02152">
    <property type="entry name" value="FolB"/>
    <property type="match status" value="1"/>
</dbReference>
<dbReference type="PANTHER" id="PTHR42844:SF1">
    <property type="entry name" value="DIHYDRONEOPTERIN ALDOLASE 1-RELATED"/>
    <property type="match status" value="1"/>
</dbReference>
<dbReference type="Proteomes" id="UP000007460">
    <property type="component" value="Chromosome"/>
</dbReference>
<comment type="pathway">
    <text evidence="2">Cofactor biosynthesis; tetrahydrofolate biosynthesis; 2-amino-4-hydroxy-6-hydroxymethyl-7,8-dihydropteridine diphosphate from 7,8-dihydroneopterin triphosphate: step 3/4.</text>
</comment>
<dbReference type="HOGENOM" id="CLU_112632_0_1_5"/>
<dbReference type="PANTHER" id="PTHR42844">
    <property type="entry name" value="DIHYDRONEOPTERIN ALDOLASE 1-RELATED"/>
    <property type="match status" value="1"/>
</dbReference>
<keyword evidence="10" id="KW-1185">Reference proteome</keyword>
<evidence type="ECO:0000259" key="8">
    <source>
        <dbReference type="SMART" id="SM00905"/>
    </source>
</evidence>
<protein>
    <recommendedName>
        <fullName evidence="4">dihydroneopterin aldolase</fullName>
        <ecNumber evidence="4">4.1.2.25</ecNumber>
    </recommendedName>
    <alternativeName>
        <fullName evidence="7">7,8-dihydroneopterin aldolase</fullName>
    </alternativeName>
</protein>
<dbReference type="InterPro" id="IPR006156">
    <property type="entry name" value="Dihydroneopterin_aldolase"/>
</dbReference>
<dbReference type="RefSeq" id="WP_013046731.1">
    <property type="nucleotide sequence ID" value="NC_014010.1"/>
</dbReference>
<comment type="similarity">
    <text evidence="3">Belongs to the DHNA family.</text>
</comment>
<accession>D5BMR1</accession>
<evidence type="ECO:0000313" key="9">
    <source>
        <dbReference type="EMBL" id="ADE40104.1"/>
    </source>
</evidence>
<dbReference type="InterPro" id="IPR043133">
    <property type="entry name" value="GTP-CH-I_C/QueF"/>
</dbReference>
<proteinExistence type="inferred from homology"/>